<dbReference type="Proteomes" id="UP000314294">
    <property type="component" value="Unassembled WGS sequence"/>
</dbReference>
<name>A0A4Z2IRU2_9TELE</name>
<keyword evidence="3" id="KW-1185">Reference proteome</keyword>
<organism evidence="2 3">
    <name type="scientific">Liparis tanakae</name>
    <name type="common">Tanaka's snailfish</name>
    <dbReference type="NCBI Taxonomy" id="230148"/>
    <lineage>
        <taxon>Eukaryota</taxon>
        <taxon>Metazoa</taxon>
        <taxon>Chordata</taxon>
        <taxon>Craniata</taxon>
        <taxon>Vertebrata</taxon>
        <taxon>Euteleostomi</taxon>
        <taxon>Actinopterygii</taxon>
        <taxon>Neopterygii</taxon>
        <taxon>Teleostei</taxon>
        <taxon>Neoteleostei</taxon>
        <taxon>Acanthomorphata</taxon>
        <taxon>Eupercaria</taxon>
        <taxon>Perciformes</taxon>
        <taxon>Cottioidei</taxon>
        <taxon>Cottales</taxon>
        <taxon>Liparidae</taxon>
        <taxon>Liparis</taxon>
    </lineage>
</organism>
<gene>
    <name evidence="2" type="ORF">EYF80_009950</name>
</gene>
<evidence type="ECO:0000313" key="2">
    <source>
        <dbReference type="EMBL" id="TNN79913.1"/>
    </source>
</evidence>
<proteinExistence type="predicted"/>
<feature type="region of interest" description="Disordered" evidence="1">
    <location>
        <begin position="1"/>
        <end position="24"/>
    </location>
</feature>
<comment type="caution">
    <text evidence="2">The sequence shown here is derived from an EMBL/GenBank/DDBJ whole genome shotgun (WGS) entry which is preliminary data.</text>
</comment>
<evidence type="ECO:0000313" key="3">
    <source>
        <dbReference type="Proteomes" id="UP000314294"/>
    </source>
</evidence>
<evidence type="ECO:0000256" key="1">
    <source>
        <dbReference type="SAM" id="MobiDB-lite"/>
    </source>
</evidence>
<feature type="compositionally biased region" description="Basic residues" evidence="1">
    <location>
        <begin position="1"/>
        <end position="15"/>
    </location>
</feature>
<protein>
    <submittedName>
        <fullName evidence="2">Uncharacterized protein</fullName>
    </submittedName>
</protein>
<sequence>MKIKKKMKRKKKMSTWHKDGRGQPIGGLTREFDLSSDIRANAWFKNTGDLCVTKEDLEI</sequence>
<dbReference type="EMBL" id="SRLO01000060">
    <property type="protein sequence ID" value="TNN79913.1"/>
    <property type="molecule type" value="Genomic_DNA"/>
</dbReference>
<reference evidence="2 3" key="1">
    <citation type="submission" date="2019-03" db="EMBL/GenBank/DDBJ databases">
        <title>First draft genome of Liparis tanakae, snailfish: a comprehensive survey of snailfish specific genes.</title>
        <authorList>
            <person name="Kim W."/>
            <person name="Song I."/>
            <person name="Jeong J.-H."/>
            <person name="Kim D."/>
            <person name="Kim S."/>
            <person name="Ryu S."/>
            <person name="Song J.Y."/>
            <person name="Lee S.K."/>
        </authorList>
    </citation>
    <scope>NUCLEOTIDE SEQUENCE [LARGE SCALE GENOMIC DNA]</scope>
    <source>
        <tissue evidence="2">Muscle</tissue>
    </source>
</reference>
<accession>A0A4Z2IRU2</accession>
<dbReference type="AlphaFoldDB" id="A0A4Z2IRU2"/>